<dbReference type="Proteomes" id="UP000037109">
    <property type="component" value="Unassembled WGS sequence"/>
</dbReference>
<protein>
    <submittedName>
        <fullName evidence="1">Uncharacterized protein</fullName>
    </submittedName>
</protein>
<reference evidence="2" key="1">
    <citation type="submission" date="2015-07" db="EMBL/GenBank/DDBJ databases">
        <title>Fjat-10036 dsm4.</title>
        <authorList>
            <person name="Liu B."/>
            <person name="Wang J."/>
            <person name="Zhu Y."/>
            <person name="Liu G."/>
            <person name="Chen Q."/>
            <person name="Chen Z."/>
            <person name="Lan J."/>
            <person name="Che J."/>
            <person name="Ge C."/>
            <person name="Shi H."/>
            <person name="Pan Z."/>
            <person name="Liu X."/>
        </authorList>
    </citation>
    <scope>NUCLEOTIDE SEQUENCE [LARGE SCALE GENOMIC DNA]</scope>
    <source>
        <strain evidence="2">DSM 4</strain>
    </source>
</reference>
<dbReference type="AlphaFoldDB" id="A0A0M0GCS5"/>
<accession>A0A0M0GCS5</accession>
<dbReference type="RefSeq" id="WP_053434686.1">
    <property type="nucleotide sequence ID" value="NZ_LGUF01000007.1"/>
</dbReference>
<evidence type="ECO:0000313" key="1">
    <source>
        <dbReference type="EMBL" id="KON87342.1"/>
    </source>
</evidence>
<organism evidence="1 2">
    <name type="scientific">Sporosarcina globispora</name>
    <name type="common">Bacillus globisporus</name>
    <dbReference type="NCBI Taxonomy" id="1459"/>
    <lineage>
        <taxon>Bacteria</taxon>
        <taxon>Bacillati</taxon>
        <taxon>Bacillota</taxon>
        <taxon>Bacilli</taxon>
        <taxon>Bacillales</taxon>
        <taxon>Caryophanaceae</taxon>
        <taxon>Sporosarcina</taxon>
    </lineage>
</organism>
<sequence>MELRKNLIDIFKVVGNDEELLRLLYYPTDPLNQSKQDVKSLPDYADIRKERIMRSPKTDDITNKEICRVCVYFGNRNNGRSNSHFAHQDVVFDIYCHIDKYDSNDARSLWIADRLNGILHDEHITGFSKTKSDQMFIIGNPPSGYIGYKYIYEFVSENY</sequence>
<proteinExistence type="predicted"/>
<dbReference type="EMBL" id="LGUF01000007">
    <property type="protein sequence ID" value="KON87342.1"/>
    <property type="molecule type" value="Genomic_DNA"/>
</dbReference>
<comment type="caution">
    <text evidence="1">The sequence shown here is derived from an EMBL/GenBank/DDBJ whole genome shotgun (WGS) entry which is preliminary data.</text>
</comment>
<dbReference type="STRING" id="1459.AF332_11235"/>
<keyword evidence="2" id="KW-1185">Reference proteome</keyword>
<dbReference type="PATRIC" id="fig|1459.3.peg.2402"/>
<evidence type="ECO:0000313" key="2">
    <source>
        <dbReference type="Proteomes" id="UP000037109"/>
    </source>
</evidence>
<gene>
    <name evidence="1" type="ORF">AF332_11235</name>
</gene>
<dbReference type="OrthoDB" id="2733002at2"/>
<name>A0A0M0GCS5_SPOGL</name>